<dbReference type="Pfam" id="PF00563">
    <property type="entry name" value="EAL"/>
    <property type="match status" value="1"/>
</dbReference>
<sequence length="108" mass="11958">FGTGYSSLSYLKSLPLDKIKIDKSFVQDLLQDEDDATIVRAIIQLGKSLGMQVIAEGVETAEQEAYIIAEGCNEGQGYLYSKPLPARELTQYLKQARRLSQATSSERP</sequence>
<evidence type="ECO:0000313" key="3">
    <source>
        <dbReference type="Proteomes" id="UP000253594"/>
    </source>
</evidence>
<feature type="non-terminal residue" evidence="2">
    <location>
        <position position="1"/>
    </location>
</feature>
<dbReference type="EMBL" id="QORE01000238">
    <property type="protein sequence ID" value="RCI75072.1"/>
    <property type="molecule type" value="Genomic_DNA"/>
</dbReference>
<dbReference type="SMART" id="SM00052">
    <property type="entry name" value="EAL"/>
    <property type="match status" value="1"/>
</dbReference>
<reference evidence="2 3" key="1">
    <citation type="submission" date="2018-07" db="EMBL/GenBank/DDBJ databases">
        <title>Mechanisms of high-level aminoglycoside resistance among Gram-negative pathogens in Brazil.</title>
        <authorList>
            <person name="Ballaben A.S."/>
            <person name="Darini A.L.C."/>
            <person name="Doi Y."/>
        </authorList>
    </citation>
    <scope>NUCLEOTIDE SEQUENCE [LARGE SCALE GENOMIC DNA]</scope>
    <source>
        <strain evidence="2 3">B2-305</strain>
    </source>
</reference>
<evidence type="ECO:0000313" key="2">
    <source>
        <dbReference type="EMBL" id="RCI75072.1"/>
    </source>
</evidence>
<proteinExistence type="predicted"/>
<name>A0A367MCY8_PSEAI</name>
<gene>
    <name evidence="2" type="ORF">DT376_09600</name>
</gene>
<dbReference type="PROSITE" id="PS50883">
    <property type="entry name" value="EAL"/>
    <property type="match status" value="1"/>
</dbReference>
<feature type="domain" description="EAL" evidence="1">
    <location>
        <begin position="1"/>
        <end position="97"/>
    </location>
</feature>
<dbReference type="CDD" id="cd01948">
    <property type="entry name" value="EAL"/>
    <property type="match status" value="1"/>
</dbReference>
<protein>
    <submittedName>
        <fullName evidence="2">EAL domain-containing protein</fullName>
    </submittedName>
</protein>
<dbReference type="Proteomes" id="UP000253594">
    <property type="component" value="Unassembled WGS sequence"/>
</dbReference>
<dbReference type="PANTHER" id="PTHR33121">
    <property type="entry name" value="CYCLIC DI-GMP PHOSPHODIESTERASE PDEF"/>
    <property type="match status" value="1"/>
</dbReference>
<accession>A0A367MCY8</accession>
<dbReference type="GO" id="GO:0071111">
    <property type="term" value="F:cyclic-guanylate-specific phosphodiesterase activity"/>
    <property type="evidence" value="ECO:0007669"/>
    <property type="project" value="InterPro"/>
</dbReference>
<dbReference type="SUPFAM" id="SSF141868">
    <property type="entry name" value="EAL domain-like"/>
    <property type="match status" value="1"/>
</dbReference>
<dbReference type="InterPro" id="IPR001633">
    <property type="entry name" value="EAL_dom"/>
</dbReference>
<dbReference type="InterPro" id="IPR050706">
    <property type="entry name" value="Cyclic-di-GMP_PDE-like"/>
</dbReference>
<dbReference type="Gene3D" id="3.20.20.450">
    <property type="entry name" value="EAL domain"/>
    <property type="match status" value="1"/>
</dbReference>
<dbReference type="InterPro" id="IPR035919">
    <property type="entry name" value="EAL_sf"/>
</dbReference>
<dbReference type="AlphaFoldDB" id="A0A367MCY8"/>
<organism evidence="2 3">
    <name type="scientific">Pseudomonas aeruginosa</name>
    <dbReference type="NCBI Taxonomy" id="287"/>
    <lineage>
        <taxon>Bacteria</taxon>
        <taxon>Pseudomonadati</taxon>
        <taxon>Pseudomonadota</taxon>
        <taxon>Gammaproteobacteria</taxon>
        <taxon>Pseudomonadales</taxon>
        <taxon>Pseudomonadaceae</taxon>
        <taxon>Pseudomonas</taxon>
    </lineage>
</organism>
<comment type="caution">
    <text evidence="2">The sequence shown here is derived from an EMBL/GenBank/DDBJ whole genome shotgun (WGS) entry which is preliminary data.</text>
</comment>
<dbReference type="PANTHER" id="PTHR33121:SF71">
    <property type="entry name" value="OXYGEN SENSOR PROTEIN DOSP"/>
    <property type="match status" value="1"/>
</dbReference>
<evidence type="ECO:0000259" key="1">
    <source>
        <dbReference type="PROSITE" id="PS50883"/>
    </source>
</evidence>